<protein>
    <recommendedName>
        <fullName evidence="1">Utp8 beta-propeller domain-containing protein</fullName>
    </recommendedName>
</protein>
<dbReference type="EMBL" id="NAJL01000015">
    <property type="protein sequence ID" value="TKA29257.1"/>
    <property type="molecule type" value="Genomic_DNA"/>
</dbReference>
<evidence type="ECO:0000313" key="2">
    <source>
        <dbReference type="EMBL" id="TKA29257.1"/>
    </source>
</evidence>
<sequence length="887" mass="96569">MEAPYTIASLPTPSDTKHGKVWAAPVSGIRESKKRKRHEVAVGVDGEGVNIYNIQSQNQVASYALPPQQYLCCPPCSVYVKSGSNQAQRRTYLVTRDGSQDRKRRLLCIVEDARTPRRVDELSLAPTKQQRSLHSRQVAGIEAVALPGVERVLVCYKDGSVECIKCDLSATIWHHNPKPSALEHIEYTTFTDIESAKKGLLVSREDVTALLDSTVTGSPIPAQQPLCCQLIRAESGRYLRLSSMRLGSQDAVQSRAVGLQLLTEMELPESNKALDQVADYDLHAASGKLFQLLQGHLRVLDLTTTMPRVAARFGSQQDPILSFTRVSAYSVLAVFGSRVEVCETKYGSVQATAPLQGSSAIVKSSGRKRKVDEDAHPSWAAISSFSELGIVVGLAGNELCGMQLADHAGSPKRAKGSGTMLADVLGKSFVNFLSTSAGSQQLADLHDWKATVDSALQGSKKKTIESVVPKALNLELGEHQELIPSATSDTVPRKALYILSKCFRMDQRGGSAARKGDVKLTTTAVTAKVYQWLALAGHLSLPAVQQALLLRTDSMTEAHNLRAGDIMAALSSFDDFQLVHDLLSLPVNWELAEVVQALQLLIQSFGTTADSNTSVKALPASNLGENGDTAVPNGVPDETEVESELLAAERDLDSAVMAVSSGLETRSATMRLVIQRLHAFPPRDVSNLMRSMMRHEQLLFFMKILRIELLEGGWPNRYIDLGDEEQDVAGMDGTEESAARPSNHAVGTISDMMNCAIDAIGTSGWLVGQSSDVYGTAELIDALKSEVSAALEGLYEADTVAIFLHGLQGFEKSWEKSLPGVERRKRARGELRDEDVEPEAAVLPMGCKAEPGVVKTRATRDGKKSKRVYEEERRRRVGLYSVDRIRV</sequence>
<dbReference type="InterPro" id="IPR018843">
    <property type="entry name" value="Utp8_b-prop"/>
</dbReference>
<dbReference type="Proteomes" id="UP000308549">
    <property type="component" value="Unassembled WGS sequence"/>
</dbReference>
<dbReference type="OrthoDB" id="5330858at2759"/>
<accession>A0A4U0U300</accession>
<keyword evidence="3" id="KW-1185">Reference proteome</keyword>
<comment type="caution">
    <text evidence="2">The sequence shown here is derived from an EMBL/GenBank/DDBJ whole genome shotgun (WGS) entry which is preliminary data.</text>
</comment>
<name>A0A4U0U300_9PEZI</name>
<gene>
    <name evidence="2" type="ORF">B0A50_03767</name>
</gene>
<dbReference type="Pfam" id="PF10395">
    <property type="entry name" value="Utp8_b_propeller"/>
    <property type="match status" value="1"/>
</dbReference>
<reference evidence="2 3" key="1">
    <citation type="submission" date="2017-03" db="EMBL/GenBank/DDBJ databases">
        <title>Genomes of endolithic fungi from Antarctica.</title>
        <authorList>
            <person name="Coleine C."/>
            <person name="Masonjones S."/>
            <person name="Stajich J.E."/>
        </authorList>
    </citation>
    <scope>NUCLEOTIDE SEQUENCE [LARGE SCALE GENOMIC DNA]</scope>
    <source>
        <strain evidence="2 3">CCFEE 6315</strain>
    </source>
</reference>
<organism evidence="2 3">
    <name type="scientific">Salinomyces thailandicus</name>
    <dbReference type="NCBI Taxonomy" id="706561"/>
    <lineage>
        <taxon>Eukaryota</taxon>
        <taxon>Fungi</taxon>
        <taxon>Dikarya</taxon>
        <taxon>Ascomycota</taxon>
        <taxon>Pezizomycotina</taxon>
        <taxon>Dothideomycetes</taxon>
        <taxon>Dothideomycetidae</taxon>
        <taxon>Mycosphaerellales</taxon>
        <taxon>Teratosphaeriaceae</taxon>
        <taxon>Salinomyces</taxon>
    </lineage>
</organism>
<dbReference type="AlphaFoldDB" id="A0A4U0U300"/>
<evidence type="ECO:0000259" key="1">
    <source>
        <dbReference type="Pfam" id="PF10395"/>
    </source>
</evidence>
<evidence type="ECO:0000313" key="3">
    <source>
        <dbReference type="Proteomes" id="UP000308549"/>
    </source>
</evidence>
<feature type="domain" description="Utp8 beta-propeller" evidence="1">
    <location>
        <begin position="3"/>
        <end position="355"/>
    </location>
</feature>
<proteinExistence type="predicted"/>